<organism evidence="3 4">
    <name type="scientific">Sander lucioperca</name>
    <name type="common">Pike-perch</name>
    <name type="synonym">Perca lucioperca</name>
    <dbReference type="NCBI Taxonomy" id="283035"/>
    <lineage>
        <taxon>Eukaryota</taxon>
        <taxon>Metazoa</taxon>
        <taxon>Chordata</taxon>
        <taxon>Craniata</taxon>
        <taxon>Vertebrata</taxon>
        <taxon>Euteleostomi</taxon>
        <taxon>Actinopterygii</taxon>
        <taxon>Neopterygii</taxon>
        <taxon>Teleostei</taxon>
        <taxon>Neoteleostei</taxon>
        <taxon>Acanthomorphata</taxon>
        <taxon>Eupercaria</taxon>
        <taxon>Perciformes</taxon>
        <taxon>Percoidei</taxon>
        <taxon>Percidae</taxon>
        <taxon>Luciopercinae</taxon>
        <taxon>Sander</taxon>
    </lineage>
</organism>
<dbReference type="GO" id="GO:0019005">
    <property type="term" value="C:SCF ubiquitin ligase complex"/>
    <property type="evidence" value="ECO:0007669"/>
    <property type="project" value="UniProtKB-UniRule"/>
</dbReference>
<reference evidence="3" key="1">
    <citation type="submission" date="2025-08" db="UniProtKB">
        <authorList>
            <consortium name="Ensembl"/>
        </authorList>
    </citation>
    <scope>IDENTIFICATION</scope>
</reference>
<dbReference type="GO" id="GO:0005737">
    <property type="term" value="C:cytoplasm"/>
    <property type="evidence" value="ECO:0007669"/>
    <property type="project" value="TreeGrafter"/>
</dbReference>
<evidence type="ECO:0000259" key="2">
    <source>
        <dbReference type="PROSITE" id="PS50181"/>
    </source>
</evidence>
<dbReference type="Pfam" id="PF12937">
    <property type="entry name" value="F-box-like"/>
    <property type="match status" value="1"/>
</dbReference>
<dbReference type="InterPro" id="IPR036047">
    <property type="entry name" value="F-box-like_dom_sf"/>
</dbReference>
<keyword evidence="4" id="KW-1185">Reference proteome</keyword>
<feature type="domain" description="F-box" evidence="2">
    <location>
        <begin position="33"/>
        <end position="80"/>
    </location>
</feature>
<dbReference type="PANTHER" id="PTHR12874:SF9">
    <property type="entry name" value="F-BOX ONLY PROTEIN 48"/>
    <property type="match status" value="1"/>
</dbReference>
<dbReference type="GO" id="GO:0016567">
    <property type="term" value="P:protein ubiquitination"/>
    <property type="evidence" value="ECO:0007669"/>
    <property type="project" value="UniProtKB-UniRule"/>
</dbReference>
<dbReference type="GeneTree" id="ENSGT00390000012248"/>
<dbReference type="GO" id="GO:0031146">
    <property type="term" value="P:SCF-dependent proteasomal ubiquitin-dependent protein catabolic process"/>
    <property type="evidence" value="ECO:0007669"/>
    <property type="project" value="UniProtKB-UniRule"/>
</dbReference>
<dbReference type="SUPFAM" id="SSF81383">
    <property type="entry name" value="F-box domain"/>
    <property type="match status" value="1"/>
</dbReference>
<dbReference type="AlphaFoldDB" id="A0A8C9XV25"/>
<accession>A0A8C9XV25</accession>
<keyword evidence="1" id="KW-0833">Ubl conjugation pathway</keyword>
<reference evidence="3" key="2">
    <citation type="submission" date="2025-09" db="UniProtKB">
        <authorList>
            <consortium name="Ensembl"/>
        </authorList>
    </citation>
    <scope>IDENTIFICATION</scope>
</reference>
<comment type="pathway">
    <text evidence="1">Protein modification; protein ubiquitination.</text>
</comment>
<dbReference type="Proteomes" id="UP000694568">
    <property type="component" value="Unplaced"/>
</dbReference>
<dbReference type="InterPro" id="IPR001810">
    <property type="entry name" value="F-box_dom"/>
</dbReference>
<proteinExistence type="predicted"/>
<dbReference type="Ensembl" id="ENSSLUT00000015551.1">
    <property type="protein sequence ID" value="ENSSLUP00000015063.1"/>
    <property type="gene ID" value="ENSSLUG00000007051.1"/>
</dbReference>
<sequence>MMLQHHDSSRTSPVFLLSKKRPSLTSTGGPLAQNFAEMLPTEMSTKIFGELDAESLCSAARTCRLWHDIIEESEQVWRRQCLPVRAVCQREVDGDRRDGLSWKVTLVKNYRRSCVKRDWLRGRYSHVRSAEELSGRKMAPLDAETWGEILQAELDR</sequence>
<protein>
    <submittedName>
        <fullName evidence="3">F-box protein 48</fullName>
    </submittedName>
</protein>
<name>A0A8C9XV25_SANLU</name>
<evidence type="ECO:0000256" key="1">
    <source>
        <dbReference type="RuleBase" id="RU369085"/>
    </source>
</evidence>
<dbReference type="PANTHER" id="PTHR12874">
    <property type="entry name" value="F-BOX ONLY PROTEIN 48-RELATED"/>
    <property type="match status" value="1"/>
</dbReference>
<dbReference type="PROSITE" id="PS50181">
    <property type="entry name" value="FBOX"/>
    <property type="match status" value="1"/>
</dbReference>
<evidence type="ECO:0000313" key="3">
    <source>
        <dbReference type="Ensembl" id="ENSSLUP00000015063.1"/>
    </source>
</evidence>
<evidence type="ECO:0000313" key="4">
    <source>
        <dbReference type="Proteomes" id="UP000694568"/>
    </source>
</evidence>
<dbReference type="SMART" id="SM00256">
    <property type="entry name" value="FBOX"/>
    <property type="match status" value="1"/>
</dbReference>
<dbReference type="Gene3D" id="1.20.1280.50">
    <property type="match status" value="1"/>
</dbReference>